<feature type="chain" id="PRO_5032890576" evidence="1">
    <location>
        <begin position="20"/>
        <end position="243"/>
    </location>
</feature>
<gene>
    <name evidence="2" type="ORF">JXQ802_LOCUS12453</name>
</gene>
<proteinExistence type="predicted"/>
<dbReference type="AlphaFoldDB" id="A0A814EDZ9"/>
<name>A0A814EDZ9_9BILA</name>
<accession>A0A814EDZ9</accession>
<sequence>MRIFTVFINVLFLVNYISSDNILLTRKLITNLSSNSEECTNTSQCLSSNECTTCENNRGPDCDQVTCINGKCNIIKQCSQEILSTTTTKTSSISNQCKGTDASVCIFDKLCTFCLRGYSPTCAEAICVNDQCKIISPCSIYTSMTQPSRLSNECKNDDECPYSKICADECENGTRPLCATRKCVNNVCQIILPCSQQICTTRATCPYNERNCSICPKGYEPICEQSVCSYGVCSIVPPCSKIN</sequence>
<dbReference type="EMBL" id="CAJNOL010000256">
    <property type="protein sequence ID" value="CAF0966705.1"/>
    <property type="molecule type" value="Genomic_DNA"/>
</dbReference>
<comment type="caution">
    <text evidence="2">The sequence shown here is derived from an EMBL/GenBank/DDBJ whole genome shotgun (WGS) entry which is preliminary data.</text>
</comment>
<keyword evidence="1" id="KW-0732">Signal</keyword>
<evidence type="ECO:0000313" key="3">
    <source>
        <dbReference type="Proteomes" id="UP000663870"/>
    </source>
</evidence>
<evidence type="ECO:0000256" key="1">
    <source>
        <dbReference type="SAM" id="SignalP"/>
    </source>
</evidence>
<keyword evidence="3" id="KW-1185">Reference proteome</keyword>
<evidence type="ECO:0000313" key="2">
    <source>
        <dbReference type="EMBL" id="CAF0966705.1"/>
    </source>
</evidence>
<feature type="signal peptide" evidence="1">
    <location>
        <begin position="1"/>
        <end position="19"/>
    </location>
</feature>
<organism evidence="2 3">
    <name type="scientific">Rotaria sordida</name>
    <dbReference type="NCBI Taxonomy" id="392033"/>
    <lineage>
        <taxon>Eukaryota</taxon>
        <taxon>Metazoa</taxon>
        <taxon>Spiralia</taxon>
        <taxon>Gnathifera</taxon>
        <taxon>Rotifera</taxon>
        <taxon>Eurotatoria</taxon>
        <taxon>Bdelloidea</taxon>
        <taxon>Philodinida</taxon>
        <taxon>Philodinidae</taxon>
        <taxon>Rotaria</taxon>
    </lineage>
</organism>
<reference evidence="2" key="1">
    <citation type="submission" date="2021-02" db="EMBL/GenBank/DDBJ databases">
        <authorList>
            <person name="Nowell W R."/>
        </authorList>
    </citation>
    <scope>NUCLEOTIDE SEQUENCE</scope>
</reference>
<dbReference type="Proteomes" id="UP000663870">
    <property type="component" value="Unassembled WGS sequence"/>
</dbReference>
<protein>
    <submittedName>
        <fullName evidence="2">Uncharacterized protein</fullName>
    </submittedName>
</protein>